<organism evidence="5 6">
    <name type="scientific">Paenibacillus nanensis</name>
    <dbReference type="NCBI Taxonomy" id="393251"/>
    <lineage>
        <taxon>Bacteria</taxon>
        <taxon>Bacillati</taxon>
        <taxon>Bacillota</taxon>
        <taxon>Bacilli</taxon>
        <taxon>Bacillales</taxon>
        <taxon>Paenibacillaceae</taxon>
        <taxon>Paenibacillus</taxon>
    </lineage>
</organism>
<accession>A0A3A1UMR0</accession>
<dbReference type="GO" id="GO:0000976">
    <property type="term" value="F:transcription cis-regulatory region binding"/>
    <property type="evidence" value="ECO:0007669"/>
    <property type="project" value="TreeGrafter"/>
</dbReference>
<dbReference type="EMBL" id="QXQA01000020">
    <property type="protein sequence ID" value="RIX48739.1"/>
    <property type="molecule type" value="Genomic_DNA"/>
</dbReference>
<comment type="caution">
    <text evidence="5">The sequence shown here is derived from an EMBL/GenBank/DDBJ whole genome shotgun (WGS) entry which is preliminary data.</text>
</comment>
<feature type="domain" description="HTH lacI-type" evidence="4">
    <location>
        <begin position="6"/>
        <end position="50"/>
    </location>
</feature>
<dbReference type="InterPro" id="IPR017964">
    <property type="entry name" value="DNA-dir_DNA_pol_B_CS"/>
</dbReference>
<dbReference type="PANTHER" id="PTHR30146:SF109">
    <property type="entry name" value="HTH-TYPE TRANSCRIPTIONAL REGULATOR GALS"/>
    <property type="match status" value="1"/>
</dbReference>
<evidence type="ECO:0000259" key="4">
    <source>
        <dbReference type="PROSITE" id="PS50932"/>
    </source>
</evidence>
<dbReference type="InterPro" id="IPR010982">
    <property type="entry name" value="Lambda_DNA-bd_dom_sf"/>
</dbReference>
<dbReference type="Proteomes" id="UP000266482">
    <property type="component" value="Unassembled WGS sequence"/>
</dbReference>
<dbReference type="InterPro" id="IPR000843">
    <property type="entry name" value="HTH_LacI"/>
</dbReference>
<keyword evidence="2" id="KW-0238">DNA-binding</keyword>
<sequence>MAKGKVTIQDIANALGISRNTASKALNGAESIPAETRNKVIQKAIELKYKQFAYVDTDSLMAKAPGNIALLTCNLPGVSHFGSLLLNGLESKISSEGYNLSIHMVREYEVDAMVLPKNFEASKVDGIICIEMFHKGYTELVCSLGIPTIFIDSTSEVFYTDLRADLILMENKHSTYKMTSRLIENGHTRLGFVGDYNHCKSFNERWAGFNRALADAKLELDPSVCVVDEDRLFFSEPDWMDKQLNKMGELPTAFVCANDFIAISLMKALKNRNVRIPEDVAVCGFDDSPESRIVDPHLTTSHIPNNQMGYIAADILLARVKDPARPYQITHVKTEPIFRESTGKLKE</sequence>
<dbReference type="SMART" id="SM00354">
    <property type="entry name" value="HTH_LACI"/>
    <property type="match status" value="1"/>
</dbReference>
<dbReference type="CDD" id="cd19974">
    <property type="entry name" value="PBP1_LacI-like"/>
    <property type="match status" value="1"/>
</dbReference>
<dbReference type="Gene3D" id="3.40.50.2300">
    <property type="match status" value="2"/>
</dbReference>
<dbReference type="Gene3D" id="1.10.260.40">
    <property type="entry name" value="lambda repressor-like DNA-binding domains"/>
    <property type="match status" value="1"/>
</dbReference>
<name>A0A3A1UMR0_9BACL</name>
<dbReference type="Pfam" id="PF00356">
    <property type="entry name" value="LacI"/>
    <property type="match status" value="1"/>
</dbReference>
<proteinExistence type="predicted"/>
<dbReference type="GO" id="GO:0000166">
    <property type="term" value="F:nucleotide binding"/>
    <property type="evidence" value="ECO:0007669"/>
    <property type="project" value="InterPro"/>
</dbReference>
<dbReference type="OrthoDB" id="2026446at2"/>
<dbReference type="CDD" id="cd01392">
    <property type="entry name" value="HTH_LacI"/>
    <property type="match status" value="1"/>
</dbReference>
<dbReference type="AlphaFoldDB" id="A0A3A1UMR0"/>
<evidence type="ECO:0000256" key="1">
    <source>
        <dbReference type="ARBA" id="ARBA00023015"/>
    </source>
</evidence>
<dbReference type="InterPro" id="IPR028082">
    <property type="entry name" value="Peripla_BP_I"/>
</dbReference>
<dbReference type="GO" id="GO:0003700">
    <property type="term" value="F:DNA-binding transcription factor activity"/>
    <property type="evidence" value="ECO:0007669"/>
    <property type="project" value="TreeGrafter"/>
</dbReference>
<dbReference type="PANTHER" id="PTHR30146">
    <property type="entry name" value="LACI-RELATED TRANSCRIPTIONAL REPRESSOR"/>
    <property type="match status" value="1"/>
</dbReference>
<dbReference type="SUPFAM" id="SSF53822">
    <property type="entry name" value="Periplasmic binding protein-like I"/>
    <property type="match status" value="1"/>
</dbReference>
<dbReference type="SUPFAM" id="SSF47413">
    <property type="entry name" value="lambda repressor-like DNA-binding domains"/>
    <property type="match status" value="1"/>
</dbReference>
<keyword evidence="1" id="KW-0805">Transcription regulation</keyword>
<protein>
    <submittedName>
        <fullName evidence="5">LacI family transcriptional regulator</fullName>
    </submittedName>
</protein>
<dbReference type="Pfam" id="PF13377">
    <property type="entry name" value="Peripla_BP_3"/>
    <property type="match status" value="1"/>
</dbReference>
<dbReference type="RefSeq" id="WP_119602641.1">
    <property type="nucleotide sequence ID" value="NZ_QXQA01000020.1"/>
</dbReference>
<keyword evidence="3" id="KW-0804">Transcription</keyword>
<dbReference type="PROSITE" id="PS00116">
    <property type="entry name" value="DNA_POLYMERASE_B"/>
    <property type="match status" value="1"/>
</dbReference>
<reference evidence="5 6" key="1">
    <citation type="submission" date="2018-09" db="EMBL/GenBank/DDBJ databases">
        <title>Paenibacillus aracenensis nov. sp. isolated from a cave in southern Spain.</title>
        <authorList>
            <person name="Jurado V."/>
            <person name="Gutierrez-Patricio S."/>
            <person name="Gonzalez-Pimentel J.L."/>
            <person name="Miller A.Z."/>
            <person name="Laiz L."/>
            <person name="Saiz-Jimenez C."/>
        </authorList>
    </citation>
    <scope>NUCLEOTIDE SEQUENCE [LARGE SCALE GENOMIC DNA]</scope>
    <source>
        <strain evidence="5 6">DSM 22867</strain>
    </source>
</reference>
<evidence type="ECO:0000313" key="6">
    <source>
        <dbReference type="Proteomes" id="UP000266482"/>
    </source>
</evidence>
<gene>
    <name evidence="5" type="ORF">D3P08_23895</name>
</gene>
<evidence type="ECO:0000313" key="5">
    <source>
        <dbReference type="EMBL" id="RIX48739.1"/>
    </source>
</evidence>
<keyword evidence="6" id="KW-1185">Reference proteome</keyword>
<evidence type="ECO:0000256" key="3">
    <source>
        <dbReference type="ARBA" id="ARBA00023163"/>
    </source>
</evidence>
<dbReference type="PROSITE" id="PS50932">
    <property type="entry name" value="HTH_LACI_2"/>
    <property type="match status" value="1"/>
</dbReference>
<evidence type="ECO:0000256" key="2">
    <source>
        <dbReference type="ARBA" id="ARBA00023125"/>
    </source>
</evidence>
<dbReference type="InterPro" id="IPR046335">
    <property type="entry name" value="LacI/GalR-like_sensor"/>
</dbReference>